<sequence>MAPIRPAEDIAVLSTMALLLVQKVAVQQRVAGTEDSSISMIRGSGNNGDKRISNAEGIDPQVFAPQLSSNENGILESARKILEGKSFHSLFLGFLGGLECIALAPTV</sequence>
<comment type="caution">
    <text evidence="2">The sequence shown here is derived from an EMBL/GenBank/DDBJ whole genome shotgun (WGS) entry which is preliminary data.</text>
</comment>
<dbReference type="Proteomes" id="UP001194746">
    <property type="component" value="Unassembled WGS sequence"/>
</dbReference>
<feature type="chain" id="PRO_5041929172" evidence="1">
    <location>
        <begin position="27"/>
        <end position="107"/>
    </location>
</feature>
<dbReference type="AlphaFoldDB" id="A0AAD4CN79"/>
<gene>
    <name evidence="2" type="ORF">FE257_008212</name>
</gene>
<protein>
    <submittedName>
        <fullName evidence="2">Uncharacterized protein</fullName>
    </submittedName>
</protein>
<keyword evidence="3" id="KW-1185">Reference proteome</keyword>
<accession>A0AAD4CN79</accession>
<reference evidence="2" key="1">
    <citation type="journal article" date="2019" name="Beilstein J. Org. Chem.">
        <title>Nanangenines: drimane sesquiterpenoids as the dominant metabolite cohort of a novel Australian fungus, Aspergillus nanangensis.</title>
        <authorList>
            <person name="Lacey H.J."/>
            <person name="Gilchrist C.L.M."/>
            <person name="Crombie A."/>
            <person name="Kalaitzis J.A."/>
            <person name="Vuong D."/>
            <person name="Rutledge P.J."/>
            <person name="Turner P."/>
            <person name="Pitt J.I."/>
            <person name="Lacey E."/>
            <person name="Chooi Y.H."/>
            <person name="Piggott A.M."/>
        </authorList>
    </citation>
    <scope>NUCLEOTIDE SEQUENCE</scope>
    <source>
        <strain evidence="2">MST-FP2251</strain>
    </source>
</reference>
<feature type="signal peptide" evidence="1">
    <location>
        <begin position="1"/>
        <end position="26"/>
    </location>
</feature>
<evidence type="ECO:0000313" key="2">
    <source>
        <dbReference type="EMBL" id="KAF9888843.1"/>
    </source>
</evidence>
<evidence type="ECO:0000313" key="3">
    <source>
        <dbReference type="Proteomes" id="UP001194746"/>
    </source>
</evidence>
<dbReference type="EMBL" id="VCAU01000042">
    <property type="protein sequence ID" value="KAF9888843.1"/>
    <property type="molecule type" value="Genomic_DNA"/>
</dbReference>
<proteinExistence type="predicted"/>
<organism evidence="2 3">
    <name type="scientific">Aspergillus nanangensis</name>
    <dbReference type="NCBI Taxonomy" id="2582783"/>
    <lineage>
        <taxon>Eukaryota</taxon>
        <taxon>Fungi</taxon>
        <taxon>Dikarya</taxon>
        <taxon>Ascomycota</taxon>
        <taxon>Pezizomycotina</taxon>
        <taxon>Eurotiomycetes</taxon>
        <taxon>Eurotiomycetidae</taxon>
        <taxon>Eurotiales</taxon>
        <taxon>Aspergillaceae</taxon>
        <taxon>Aspergillus</taxon>
        <taxon>Aspergillus subgen. Circumdati</taxon>
    </lineage>
</organism>
<name>A0AAD4CN79_ASPNN</name>
<reference evidence="2" key="2">
    <citation type="submission" date="2020-02" db="EMBL/GenBank/DDBJ databases">
        <authorList>
            <person name="Gilchrist C.L.M."/>
            <person name="Chooi Y.-H."/>
        </authorList>
    </citation>
    <scope>NUCLEOTIDE SEQUENCE</scope>
    <source>
        <strain evidence="2">MST-FP2251</strain>
    </source>
</reference>
<keyword evidence="1" id="KW-0732">Signal</keyword>
<evidence type="ECO:0000256" key="1">
    <source>
        <dbReference type="SAM" id="SignalP"/>
    </source>
</evidence>